<feature type="binding site" evidence="5">
    <location>
        <begin position="119"/>
        <end position="122"/>
    </location>
    <ligand>
        <name>NAD(+)</name>
        <dbReference type="ChEBI" id="CHEBI:57540"/>
    </ligand>
</feature>
<gene>
    <name evidence="7" type="ORF">FPL14_22290</name>
</gene>
<keyword evidence="3" id="KW-0560">Oxidoreductase</keyword>
<dbReference type="InterPro" id="IPR001670">
    <property type="entry name" value="ADH_Fe/GldA"/>
</dbReference>
<keyword evidence="2 4" id="KW-0479">Metal-binding</keyword>
<feature type="domain" description="Alcohol dehydrogenase iron-type/glycerol dehydrogenase GldA" evidence="6">
    <location>
        <begin position="13"/>
        <end position="157"/>
    </location>
</feature>
<evidence type="ECO:0000313" key="7">
    <source>
        <dbReference type="EMBL" id="QMV43602.1"/>
    </source>
</evidence>
<evidence type="ECO:0000256" key="5">
    <source>
        <dbReference type="PIRSR" id="PIRSR000112-3"/>
    </source>
</evidence>
<feature type="binding site" evidence="4">
    <location>
        <position position="258"/>
    </location>
    <ligand>
        <name>glycerol</name>
        <dbReference type="ChEBI" id="CHEBI:17754"/>
    </ligand>
</feature>
<dbReference type="CDD" id="cd08172">
    <property type="entry name" value="GlyDH-like"/>
    <property type="match status" value="1"/>
</dbReference>
<dbReference type="PANTHER" id="PTHR43616:SF3">
    <property type="entry name" value="HYDROXYCARBOXYLATE DEHYDROGENASE A"/>
    <property type="match status" value="1"/>
</dbReference>
<dbReference type="InterPro" id="IPR016205">
    <property type="entry name" value="Glycerol_DH"/>
</dbReference>
<feature type="binding site" evidence="4">
    <location>
        <position position="275"/>
    </location>
    <ligand>
        <name>glycerol</name>
        <dbReference type="ChEBI" id="CHEBI:17754"/>
    </ligand>
</feature>
<dbReference type="AlphaFoldDB" id="A0A7G5C318"/>
<evidence type="ECO:0000259" key="6">
    <source>
        <dbReference type="Pfam" id="PF00465"/>
    </source>
</evidence>
<dbReference type="GO" id="GO:0046872">
    <property type="term" value="F:metal ion binding"/>
    <property type="evidence" value="ECO:0007669"/>
    <property type="project" value="UniProtKB-KW"/>
</dbReference>
<sequence>MHLDKTLIVRGAPQEFICRTGCWDELEQHLERRGIGSALVVHGEASWQAASSYFPEMTRTRVHFEKYNGECTYDERDRLIRAIEDRGLQAIVAVGGGKLTDVAKAAANSLNVPVIILPTLASTCAAWTPLSIVYDDSGAMVGFDVYPRGNSLVLLDPQVILDSPSELLIAGIGDTLAKWYEADVIISQLDTVPVEIEIARFAARKCRDDLLQYSVTALKALADKRLNEAFVRIVETNVMVAGMVGGFGDRYGRTAGAHSIHDALTYVPQSHRLKHGMKVAYGVLVQLTIEGKRGEIDALLPFYARLGLPASLRDMELDFLSRAERLRLAERAVEREASIHMMPGDITADAVFDAIERLERYTTSQPERLGTQGGA</sequence>
<accession>A0A7G5C318</accession>
<dbReference type="Pfam" id="PF00465">
    <property type="entry name" value="Fe-ADH"/>
    <property type="match status" value="1"/>
</dbReference>
<keyword evidence="4" id="KW-0862">Zinc</keyword>
<keyword evidence="5" id="KW-0520">NAD</keyword>
<comment type="similarity">
    <text evidence="1">Belongs to the iron-containing alcohol dehydrogenase family.</text>
</comment>
<keyword evidence="8" id="KW-1185">Reference proteome</keyword>
<dbReference type="PIRSF" id="PIRSF000112">
    <property type="entry name" value="Glycerol_dehydrogenase"/>
    <property type="match status" value="1"/>
</dbReference>
<proteinExistence type="inferred from homology"/>
<protein>
    <submittedName>
        <fullName evidence="7">Iron-containing alcohol dehydrogenase family protein</fullName>
    </submittedName>
</protein>
<dbReference type="GO" id="GO:0016614">
    <property type="term" value="F:oxidoreductase activity, acting on CH-OH group of donors"/>
    <property type="evidence" value="ECO:0007669"/>
    <property type="project" value="InterPro"/>
</dbReference>
<feature type="binding site" evidence="5">
    <location>
        <begin position="97"/>
        <end position="101"/>
    </location>
    <ligand>
        <name>NAD(+)</name>
        <dbReference type="ChEBI" id="CHEBI:57540"/>
    </ligand>
</feature>
<feature type="binding site" evidence="4">
    <location>
        <position position="174"/>
    </location>
    <ligand>
        <name>glycerol</name>
        <dbReference type="ChEBI" id="CHEBI:17754"/>
    </ligand>
</feature>
<evidence type="ECO:0000256" key="2">
    <source>
        <dbReference type="ARBA" id="ARBA00022723"/>
    </source>
</evidence>
<dbReference type="PROSITE" id="PS00913">
    <property type="entry name" value="ADH_IRON_1"/>
    <property type="match status" value="1"/>
</dbReference>
<evidence type="ECO:0000256" key="1">
    <source>
        <dbReference type="ARBA" id="ARBA00007358"/>
    </source>
</evidence>
<evidence type="ECO:0000256" key="4">
    <source>
        <dbReference type="PIRSR" id="PIRSR000112-1"/>
    </source>
</evidence>
<feature type="binding site" evidence="5">
    <location>
        <position position="134"/>
    </location>
    <ligand>
        <name>NAD(+)</name>
        <dbReference type="ChEBI" id="CHEBI:57540"/>
    </ligand>
</feature>
<organism evidence="7 8">
    <name type="scientific">Cohnella cholangitidis</name>
    <dbReference type="NCBI Taxonomy" id="2598458"/>
    <lineage>
        <taxon>Bacteria</taxon>
        <taxon>Bacillati</taxon>
        <taxon>Bacillota</taxon>
        <taxon>Bacilli</taxon>
        <taxon>Bacillales</taxon>
        <taxon>Paenibacillaceae</taxon>
        <taxon>Cohnella</taxon>
    </lineage>
</organism>
<feature type="binding site" evidence="5">
    <location>
        <position position="130"/>
    </location>
    <ligand>
        <name>NAD(+)</name>
        <dbReference type="ChEBI" id="CHEBI:57540"/>
    </ligand>
</feature>
<dbReference type="Gene3D" id="3.40.50.1970">
    <property type="match status" value="1"/>
</dbReference>
<reference evidence="7 8" key="1">
    <citation type="submission" date="2019-07" db="EMBL/GenBank/DDBJ databases">
        <authorList>
            <person name="Kim J.K."/>
            <person name="Cheong H.-M."/>
            <person name="Choi Y."/>
            <person name="Hwang K.J."/>
            <person name="Lee S."/>
            <person name="Choi C."/>
        </authorList>
    </citation>
    <scope>NUCLEOTIDE SEQUENCE [LARGE SCALE GENOMIC DNA]</scope>
    <source>
        <strain evidence="7 8">KS 22</strain>
    </source>
</reference>
<dbReference type="Proteomes" id="UP000515679">
    <property type="component" value="Chromosome"/>
</dbReference>
<dbReference type="InterPro" id="IPR018211">
    <property type="entry name" value="ADH_Fe_CS"/>
</dbReference>
<dbReference type="EMBL" id="CP041969">
    <property type="protein sequence ID" value="QMV43602.1"/>
    <property type="molecule type" value="Genomic_DNA"/>
</dbReference>
<evidence type="ECO:0000313" key="8">
    <source>
        <dbReference type="Proteomes" id="UP000515679"/>
    </source>
</evidence>
<name>A0A7G5C318_9BACL</name>
<feature type="binding site" evidence="5">
    <location>
        <position position="128"/>
    </location>
    <ligand>
        <name>NAD(+)</name>
        <dbReference type="ChEBI" id="CHEBI:57540"/>
    </ligand>
</feature>
<dbReference type="PANTHER" id="PTHR43616">
    <property type="entry name" value="GLYCEROL DEHYDROGENASE"/>
    <property type="match status" value="1"/>
</dbReference>
<dbReference type="KEGG" id="cchl:FPL14_22290"/>
<comment type="cofactor">
    <cofactor evidence="4">
        <name>Zn(2+)</name>
        <dbReference type="ChEBI" id="CHEBI:29105"/>
    </cofactor>
    <text evidence="4">Binds 1 zinc ion per subunit.</text>
</comment>
<dbReference type="SUPFAM" id="SSF56796">
    <property type="entry name" value="Dehydroquinate synthase-like"/>
    <property type="match status" value="1"/>
</dbReference>
<dbReference type="RefSeq" id="WP_182299839.1">
    <property type="nucleotide sequence ID" value="NZ_CP041969.1"/>
</dbReference>
<evidence type="ECO:0000256" key="3">
    <source>
        <dbReference type="ARBA" id="ARBA00023002"/>
    </source>
</evidence>
<dbReference type="Gene3D" id="1.20.1090.10">
    <property type="entry name" value="Dehydroquinate synthase-like - alpha domain"/>
    <property type="match status" value="1"/>
</dbReference>